<dbReference type="Proteomes" id="UP000682892">
    <property type="component" value="Unassembled WGS sequence"/>
</dbReference>
<keyword evidence="2" id="KW-0808">Transferase</keyword>
<gene>
    <name evidence="4" type="ORF">AaeL_AAEL008898</name>
</gene>
<accession>A0A1S4FKW6</accession>
<dbReference type="KEGG" id="aag:5571203"/>
<reference evidence="4" key="3">
    <citation type="submission" date="2012-09" db="EMBL/GenBank/DDBJ databases">
        <authorList>
            <consortium name="VectorBase"/>
        </authorList>
    </citation>
    <scope>NUCLEOTIDE SEQUENCE</scope>
    <source>
        <strain evidence="4">Liverpool</strain>
    </source>
</reference>
<dbReference type="OrthoDB" id="205623at2759"/>
<dbReference type="InterPro" id="IPR000863">
    <property type="entry name" value="Sulfotransferase_dom"/>
</dbReference>
<evidence type="ECO:0000313" key="5">
    <source>
        <dbReference type="Proteomes" id="UP000682892"/>
    </source>
</evidence>
<evidence type="ECO:0000313" key="4">
    <source>
        <dbReference type="EMBL" id="EAT39290.1"/>
    </source>
</evidence>
<name>A0A1S4FKW6_AEDAE</name>
<dbReference type="EMBL" id="CH477540">
    <property type="protein sequence ID" value="EAT39290.1"/>
    <property type="molecule type" value="Genomic_DNA"/>
</dbReference>
<evidence type="ECO:0000256" key="2">
    <source>
        <dbReference type="ARBA" id="ARBA00022679"/>
    </source>
</evidence>
<evidence type="ECO:0000259" key="3">
    <source>
        <dbReference type="Pfam" id="PF00685"/>
    </source>
</evidence>
<dbReference type="Pfam" id="PF00685">
    <property type="entry name" value="Sulfotransfer_1"/>
    <property type="match status" value="1"/>
</dbReference>
<dbReference type="Gene3D" id="3.40.50.300">
    <property type="entry name" value="P-loop containing nucleotide triphosphate hydrolases"/>
    <property type="match status" value="1"/>
</dbReference>
<dbReference type="AlphaFoldDB" id="A0A1S4FKW6"/>
<dbReference type="OMA" id="VHTEYTI"/>
<dbReference type="GO" id="GO:0008146">
    <property type="term" value="F:sulfotransferase activity"/>
    <property type="evidence" value="ECO:0007669"/>
    <property type="project" value="InterPro"/>
</dbReference>
<feature type="domain" description="Sulfotransferase" evidence="3">
    <location>
        <begin position="68"/>
        <end position="327"/>
    </location>
</feature>
<comment type="similarity">
    <text evidence="1">Belongs to the sulfotransferase 1 family.</text>
</comment>
<organism evidence="4 5">
    <name type="scientific">Aedes aegypti</name>
    <name type="common">Yellowfever mosquito</name>
    <name type="synonym">Culex aegypti</name>
    <dbReference type="NCBI Taxonomy" id="7159"/>
    <lineage>
        <taxon>Eukaryota</taxon>
        <taxon>Metazoa</taxon>
        <taxon>Ecdysozoa</taxon>
        <taxon>Arthropoda</taxon>
        <taxon>Hexapoda</taxon>
        <taxon>Insecta</taxon>
        <taxon>Pterygota</taxon>
        <taxon>Neoptera</taxon>
        <taxon>Endopterygota</taxon>
        <taxon>Diptera</taxon>
        <taxon>Nematocera</taxon>
        <taxon>Culicoidea</taxon>
        <taxon>Culicidae</taxon>
        <taxon>Culicinae</taxon>
        <taxon>Aedini</taxon>
        <taxon>Aedes</taxon>
        <taxon>Stegomyia</taxon>
    </lineage>
</organism>
<protein>
    <submittedName>
        <fullName evidence="4">AAEL008898-PA</fullName>
    </submittedName>
</protein>
<proteinExistence type="inferred from homology"/>
<reference evidence="4" key="1">
    <citation type="submission" date="2005-10" db="EMBL/GenBank/DDBJ databases">
        <authorList>
            <person name="Loftus B.J."/>
            <person name="Nene V.M."/>
            <person name="Hannick L.I."/>
            <person name="Bidwell S."/>
            <person name="Haas B."/>
            <person name="Amedeo P."/>
            <person name="Orvis J."/>
            <person name="Wortman J.R."/>
            <person name="White O.R."/>
            <person name="Salzberg S."/>
            <person name="Shumway M."/>
            <person name="Koo H."/>
            <person name="Zhao Y."/>
            <person name="Holmes M."/>
            <person name="Miller J."/>
            <person name="Schatz M."/>
            <person name="Pop M."/>
            <person name="Pai G."/>
            <person name="Utterback T."/>
            <person name="Rogers Y.-H."/>
            <person name="Kravitz S."/>
            <person name="Fraser C.M."/>
        </authorList>
    </citation>
    <scope>NUCLEOTIDE SEQUENCE</scope>
    <source>
        <strain evidence="4">Liverpool</strain>
    </source>
</reference>
<dbReference type="InterPro" id="IPR027417">
    <property type="entry name" value="P-loop_NTPase"/>
</dbReference>
<reference evidence="4" key="2">
    <citation type="journal article" date="2007" name="Science">
        <title>Genome sequence of Aedes aegypti, a major arbovirus vector.</title>
        <authorList>
            <person name="Nene V."/>
            <person name="Wortman J.R."/>
            <person name="Lawson D."/>
            <person name="Haas B."/>
            <person name="Kodira C."/>
            <person name="Tu Z.J."/>
            <person name="Loftus B."/>
            <person name="Xi Z."/>
            <person name="Megy K."/>
            <person name="Grabherr M."/>
            <person name="Ren Q."/>
            <person name="Zdobnov E.M."/>
            <person name="Lobo N.F."/>
            <person name="Campbell K.S."/>
            <person name="Brown S.E."/>
            <person name="Bonaldo M.F."/>
            <person name="Zhu J."/>
            <person name="Sinkins S.P."/>
            <person name="Hogenkamp D.G."/>
            <person name="Amedeo P."/>
            <person name="Arensburger P."/>
            <person name="Atkinson P.W."/>
            <person name="Bidwell S."/>
            <person name="Biedler J."/>
            <person name="Birney E."/>
            <person name="Bruggner R.V."/>
            <person name="Costas J."/>
            <person name="Coy M.R."/>
            <person name="Crabtree J."/>
            <person name="Crawford M."/>
            <person name="Debruyn B."/>
            <person name="Decaprio D."/>
            <person name="Eiglmeier K."/>
            <person name="Eisenstadt E."/>
            <person name="El-Dorry H."/>
            <person name="Gelbart W.M."/>
            <person name="Gomes S.L."/>
            <person name="Hammond M."/>
            <person name="Hannick L.I."/>
            <person name="Hogan J.R."/>
            <person name="Holmes M.H."/>
            <person name="Jaffe D."/>
            <person name="Johnston J.S."/>
            <person name="Kennedy R.C."/>
            <person name="Koo H."/>
            <person name="Kravitz S."/>
            <person name="Kriventseva E.V."/>
            <person name="Kulp D."/>
            <person name="Labutti K."/>
            <person name="Lee E."/>
            <person name="Li S."/>
            <person name="Lovin D.D."/>
            <person name="Mao C."/>
            <person name="Mauceli E."/>
            <person name="Menck C.F."/>
            <person name="Miller J.R."/>
            <person name="Montgomery P."/>
            <person name="Mori A."/>
            <person name="Nascimento A.L."/>
            <person name="Naveira H.F."/>
            <person name="Nusbaum C."/>
            <person name="O'leary S."/>
            <person name="Orvis J."/>
            <person name="Pertea M."/>
            <person name="Quesneville H."/>
            <person name="Reidenbach K.R."/>
            <person name="Rogers Y.H."/>
            <person name="Roth C.W."/>
            <person name="Schneider J.R."/>
            <person name="Schatz M."/>
            <person name="Shumway M."/>
            <person name="Stanke M."/>
            <person name="Stinson E.O."/>
            <person name="Tubio J.M."/>
            <person name="Vanzee J.P."/>
            <person name="Verjovski-Almeida S."/>
            <person name="Werner D."/>
            <person name="White O."/>
            <person name="Wyder S."/>
            <person name="Zeng Q."/>
            <person name="Zhao Q."/>
            <person name="Zhao Y."/>
            <person name="Hill C.A."/>
            <person name="Raikhel A.S."/>
            <person name="Soares M.B."/>
            <person name="Knudson D.L."/>
            <person name="Lee N.H."/>
            <person name="Galagan J."/>
            <person name="Salzberg S.L."/>
            <person name="Paulsen I.T."/>
            <person name="Dimopoulos G."/>
            <person name="Collins F.H."/>
            <person name="Birren B."/>
            <person name="Fraser-Liggett C.M."/>
            <person name="Severson D.W."/>
        </authorList>
    </citation>
    <scope>NUCLEOTIDE SEQUENCE [LARGE SCALE GENOMIC DNA]</scope>
    <source>
        <strain evidence="4">Liverpool</strain>
    </source>
</reference>
<dbReference type="SUPFAM" id="SSF52540">
    <property type="entry name" value="P-loop containing nucleoside triphosphate hydrolases"/>
    <property type="match status" value="1"/>
</dbReference>
<dbReference type="PANTHER" id="PTHR11783">
    <property type="entry name" value="SULFOTRANSFERASE SULT"/>
    <property type="match status" value="1"/>
</dbReference>
<dbReference type="HOGENOM" id="CLU_027239_1_1_1"/>
<sequence>MAYEYIAIDDPVFRATCEERNQKDYVLVKPKDFSKVPITLPNWAPEPCCLDTRYQKLDQRIKGMEIKPDDVWLVTYPKSGTTWCQEMIWLICNDLDYEKAATVKLHARFPFLEIGGIRDLPPGMDPFQEAISMASPRLIKSHLPVAFLPDQMWTVKPKMVYVHRNPKSVAVSYYHHSVSLHEYRGTMDQFIRSFMKELEYYSPYHRHVIEYHHLDYQDNILHLRYEDMKKDLKSSLQRVSAFFNKSYTDEQLNALAQHLSFDTMKNNSSVNFREWVEFLLEKTNRTDKLSDQDYLFIRRGEVDGWRRELDPELMKELDEWTKRKVEDPKHMKLFE</sequence>
<evidence type="ECO:0000256" key="1">
    <source>
        <dbReference type="ARBA" id="ARBA00005771"/>
    </source>
</evidence>